<dbReference type="InterPro" id="IPR035943">
    <property type="entry name" value="XisI-like_sf"/>
</dbReference>
<dbReference type="CDD" id="cd16382">
    <property type="entry name" value="XisI-like"/>
    <property type="match status" value="1"/>
</dbReference>
<dbReference type="AlphaFoldDB" id="F4KSH5"/>
<dbReference type="InterPro" id="IPR014968">
    <property type="entry name" value="XisI"/>
</dbReference>
<evidence type="ECO:0000313" key="2">
    <source>
        <dbReference type="Proteomes" id="UP000008461"/>
    </source>
</evidence>
<keyword evidence="2" id="KW-1185">Reference proteome</keyword>
<dbReference type="Proteomes" id="UP000008461">
    <property type="component" value="Chromosome"/>
</dbReference>
<dbReference type="EMBL" id="CP002691">
    <property type="protein sequence ID" value="AEE54326.1"/>
    <property type="molecule type" value="Genomic_DNA"/>
</dbReference>
<dbReference type="HOGENOM" id="CLU_149829_1_0_10"/>
<proteinExistence type="predicted"/>
<name>F4KSH5_HALH1</name>
<dbReference type="OrthoDB" id="961570at2"/>
<dbReference type="Gene3D" id="3.30.310.110">
    <property type="entry name" value="XisI-like"/>
    <property type="match status" value="1"/>
</dbReference>
<dbReference type="eggNOG" id="ENOG5031R20">
    <property type="taxonomic scope" value="Bacteria"/>
</dbReference>
<gene>
    <name evidence="1" type="ordered locus">Halhy_6510</name>
</gene>
<accession>F4KSH5</accession>
<reference key="2">
    <citation type="submission" date="2011-04" db="EMBL/GenBank/DDBJ databases">
        <title>Complete sequence of chromosome of Haliscomenobacter hydrossis DSM 1100.</title>
        <authorList>
            <consortium name="US DOE Joint Genome Institute (JGI-PGF)"/>
            <person name="Lucas S."/>
            <person name="Han J."/>
            <person name="Lapidus A."/>
            <person name="Bruce D."/>
            <person name="Goodwin L."/>
            <person name="Pitluck S."/>
            <person name="Peters L."/>
            <person name="Kyrpides N."/>
            <person name="Mavromatis K."/>
            <person name="Ivanova N."/>
            <person name="Ovchinnikova G."/>
            <person name="Pagani I."/>
            <person name="Daligault H."/>
            <person name="Detter J.C."/>
            <person name="Han C."/>
            <person name="Land M."/>
            <person name="Hauser L."/>
            <person name="Markowitz V."/>
            <person name="Cheng J.-F."/>
            <person name="Hugenholtz P."/>
            <person name="Woyke T."/>
            <person name="Wu D."/>
            <person name="Verbarg S."/>
            <person name="Frueling A."/>
            <person name="Brambilla E."/>
            <person name="Klenk H.-P."/>
            <person name="Eisen J.A."/>
        </authorList>
    </citation>
    <scope>NUCLEOTIDE SEQUENCE</scope>
    <source>
        <strain>DSM 1100</strain>
    </source>
</reference>
<dbReference type="SUPFAM" id="SSF143847">
    <property type="entry name" value="XisI-like"/>
    <property type="match status" value="1"/>
</dbReference>
<organism evidence="1 2">
    <name type="scientific">Haliscomenobacter hydrossis (strain ATCC 27775 / DSM 1100 / LMG 10767 / O)</name>
    <dbReference type="NCBI Taxonomy" id="760192"/>
    <lineage>
        <taxon>Bacteria</taxon>
        <taxon>Pseudomonadati</taxon>
        <taxon>Bacteroidota</taxon>
        <taxon>Saprospiria</taxon>
        <taxon>Saprospirales</taxon>
        <taxon>Haliscomenobacteraceae</taxon>
        <taxon>Haliscomenobacter</taxon>
    </lineage>
</organism>
<dbReference type="RefSeq" id="WP_013768843.1">
    <property type="nucleotide sequence ID" value="NC_015510.1"/>
</dbReference>
<dbReference type="STRING" id="760192.Halhy_6510"/>
<protein>
    <submittedName>
        <fullName evidence="1">XisI protein</fullName>
    </submittedName>
</protein>
<dbReference type="Pfam" id="PF08869">
    <property type="entry name" value="XisI"/>
    <property type="match status" value="1"/>
</dbReference>
<evidence type="ECO:0000313" key="1">
    <source>
        <dbReference type="EMBL" id="AEE54326.1"/>
    </source>
</evidence>
<dbReference type="KEGG" id="hhy:Halhy_6510"/>
<reference evidence="1 2" key="1">
    <citation type="journal article" date="2011" name="Stand. Genomic Sci.">
        <title>Complete genome sequence of Haliscomenobacter hydrossis type strain (O).</title>
        <authorList>
            <consortium name="US DOE Joint Genome Institute (JGI-PGF)"/>
            <person name="Daligault H."/>
            <person name="Lapidus A."/>
            <person name="Zeytun A."/>
            <person name="Nolan M."/>
            <person name="Lucas S."/>
            <person name="Del Rio T.G."/>
            <person name="Tice H."/>
            <person name="Cheng J.F."/>
            <person name="Tapia R."/>
            <person name="Han C."/>
            <person name="Goodwin L."/>
            <person name="Pitluck S."/>
            <person name="Liolios K."/>
            <person name="Pagani I."/>
            <person name="Ivanova N."/>
            <person name="Huntemann M."/>
            <person name="Mavromatis K."/>
            <person name="Mikhailova N."/>
            <person name="Pati A."/>
            <person name="Chen A."/>
            <person name="Palaniappan K."/>
            <person name="Land M."/>
            <person name="Hauser L."/>
            <person name="Brambilla E.M."/>
            <person name="Rohde M."/>
            <person name="Verbarg S."/>
            <person name="Goker M."/>
            <person name="Bristow J."/>
            <person name="Eisen J.A."/>
            <person name="Markowitz V."/>
            <person name="Hugenholtz P."/>
            <person name="Kyrpides N.C."/>
            <person name="Klenk H.P."/>
            <person name="Woyke T."/>
        </authorList>
    </citation>
    <scope>NUCLEOTIDE SEQUENCE [LARGE SCALE GENOMIC DNA]</scope>
    <source>
        <strain evidence="2">ATCC 27775 / DSM 1100 / LMG 10767 / O</strain>
    </source>
</reference>
<sequence>MDKIKQYEKAILSILDEYAKIKYANIKGGNEIIADKENHRYQVVTIGWDGDVFVHDCPMHFDIIDGKIWVQQNMTEWEVGEMLEEQGVPKSDIVPGFLPPDLREYSKYATA</sequence>